<keyword evidence="1" id="KW-0238">DNA-binding</keyword>
<dbReference type="InterPro" id="IPR010982">
    <property type="entry name" value="Lambda_DNA-bd_dom_sf"/>
</dbReference>
<dbReference type="CDD" id="cd00093">
    <property type="entry name" value="HTH_XRE"/>
    <property type="match status" value="1"/>
</dbReference>
<evidence type="ECO:0000256" key="1">
    <source>
        <dbReference type="ARBA" id="ARBA00023125"/>
    </source>
</evidence>
<dbReference type="GO" id="GO:0003700">
    <property type="term" value="F:DNA-binding transcription factor activity"/>
    <property type="evidence" value="ECO:0007669"/>
    <property type="project" value="TreeGrafter"/>
</dbReference>
<evidence type="ECO:0000313" key="3">
    <source>
        <dbReference type="EMBL" id="OEK58740.1"/>
    </source>
</evidence>
<dbReference type="GO" id="GO:0005829">
    <property type="term" value="C:cytosol"/>
    <property type="evidence" value="ECO:0007669"/>
    <property type="project" value="TreeGrafter"/>
</dbReference>
<organism evidence="3 4">
    <name type="scientific">Staphylococcus equorum</name>
    <dbReference type="NCBI Taxonomy" id="246432"/>
    <lineage>
        <taxon>Bacteria</taxon>
        <taxon>Bacillati</taxon>
        <taxon>Bacillota</taxon>
        <taxon>Bacilli</taxon>
        <taxon>Bacillales</taxon>
        <taxon>Staphylococcaceae</taxon>
        <taxon>Staphylococcus</taxon>
    </lineage>
</organism>
<dbReference type="EMBL" id="LNPX01000007">
    <property type="protein sequence ID" value="OEK58740.1"/>
    <property type="molecule type" value="Genomic_DNA"/>
</dbReference>
<protein>
    <recommendedName>
        <fullName evidence="2">HTH cro/C1-type domain-containing protein</fullName>
    </recommendedName>
</protein>
<dbReference type="Proteomes" id="UP000095464">
    <property type="component" value="Unassembled WGS sequence"/>
</dbReference>
<dbReference type="Pfam" id="PF12844">
    <property type="entry name" value="HTH_19"/>
    <property type="match status" value="1"/>
</dbReference>
<dbReference type="PROSITE" id="PS50943">
    <property type="entry name" value="HTH_CROC1"/>
    <property type="match status" value="1"/>
</dbReference>
<dbReference type="InterPro" id="IPR050807">
    <property type="entry name" value="TransReg_Diox_bact_type"/>
</dbReference>
<feature type="domain" description="HTH cro/C1-type" evidence="2">
    <location>
        <begin position="7"/>
        <end position="61"/>
    </location>
</feature>
<name>A0AAP7LUR0_9STAP</name>
<dbReference type="AlphaFoldDB" id="A0AAP7LUR0"/>
<dbReference type="RefSeq" id="WP_069854432.1">
    <property type="nucleotide sequence ID" value="NZ_JARGCI010000001.1"/>
</dbReference>
<dbReference type="GO" id="GO:0003677">
    <property type="term" value="F:DNA binding"/>
    <property type="evidence" value="ECO:0007669"/>
    <property type="project" value="UniProtKB-KW"/>
</dbReference>
<accession>A0AAP7LUR0</accession>
<dbReference type="PANTHER" id="PTHR46797">
    <property type="entry name" value="HTH-TYPE TRANSCRIPTIONAL REGULATOR"/>
    <property type="match status" value="1"/>
</dbReference>
<gene>
    <name evidence="3" type="ORF">ASS94_01895</name>
</gene>
<proteinExistence type="predicted"/>
<reference evidence="4" key="1">
    <citation type="submission" date="2015-11" db="EMBL/GenBank/DDBJ databases">
        <title>Genomic diversity of Staphylococcus saprophyticus strains from urinary tract infections, animal surfaces, and fermented foods.</title>
        <authorList>
            <person name="Wolfe B.E."/>
        </authorList>
    </citation>
    <scope>NUCLEOTIDE SEQUENCE [LARGE SCALE GENOMIC DNA]</scope>
    <source>
        <strain evidence="4">738_7</strain>
    </source>
</reference>
<dbReference type="SUPFAM" id="SSF47413">
    <property type="entry name" value="lambda repressor-like DNA-binding domains"/>
    <property type="match status" value="1"/>
</dbReference>
<comment type="caution">
    <text evidence="3">The sequence shown here is derived from an EMBL/GenBank/DDBJ whole genome shotgun (WGS) entry which is preliminary data.</text>
</comment>
<evidence type="ECO:0000259" key="2">
    <source>
        <dbReference type="PROSITE" id="PS50943"/>
    </source>
</evidence>
<sequence length="68" mass="7774">MTFGENLKTIRKEMKLTQQEMANRIGISQSYFADIEHNRKNISLAVVLRIAQGLGISVNKLINDDIRQ</sequence>
<evidence type="ECO:0000313" key="4">
    <source>
        <dbReference type="Proteomes" id="UP000095464"/>
    </source>
</evidence>
<dbReference type="PANTHER" id="PTHR46797:SF1">
    <property type="entry name" value="METHYLPHOSPHONATE SYNTHASE"/>
    <property type="match status" value="1"/>
</dbReference>
<dbReference type="SMART" id="SM00530">
    <property type="entry name" value="HTH_XRE"/>
    <property type="match status" value="1"/>
</dbReference>
<dbReference type="Gene3D" id="1.10.260.40">
    <property type="entry name" value="lambda repressor-like DNA-binding domains"/>
    <property type="match status" value="1"/>
</dbReference>
<dbReference type="InterPro" id="IPR001387">
    <property type="entry name" value="Cro/C1-type_HTH"/>
</dbReference>